<proteinExistence type="predicted"/>
<name>A0A914AI34_PATMI</name>
<dbReference type="PANTHER" id="PTHR34153">
    <property type="entry name" value="SI:CH211-262H13.3-RELATED-RELATED"/>
    <property type="match status" value="1"/>
</dbReference>
<dbReference type="PANTHER" id="PTHR34153:SF2">
    <property type="entry name" value="SI:CH211-262H13.3-RELATED"/>
    <property type="match status" value="1"/>
</dbReference>
<feature type="compositionally biased region" description="Basic and acidic residues" evidence="1">
    <location>
        <begin position="182"/>
        <end position="191"/>
    </location>
</feature>
<dbReference type="GeneID" id="119734308"/>
<keyword evidence="4" id="KW-1185">Reference proteome</keyword>
<dbReference type="EnsemblMetazoa" id="XM_038207742.1">
    <property type="protein sequence ID" value="XP_038063670.1"/>
    <property type="gene ID" value="LOC119734308"/>
</dbReference>
<feature type="region of interest" description="Disordered" evidence="1">
    <location>
        <begin position="154"/>
        <end position="191"/>
    </location>
</feature>
<sequence length="191" mass="21667">MGSFQVNVLLRLDKLQACQEEQMSLLRTLMAQKQSTQESGIPDGDVEPFDRPMDNQEEYQAIEAKLKDDQFRKKMIRYLSLLGGHDVNQSVRRVLRKIGTNQLWSSFSLLGRKGKLSLKDGSFFLVIMKACMRNHPNSKEVEIEKALGEYLKRTPNLPGGKNYKVHQKPGNDVAGPSEDPSEDKNGDQDDQ</sequence>
<evidence type="ECO:0000313" key="4">
    <source>
        <dbReference type="Proteomes" id="UP000887568"/>
    </source>
</evidence>
<dbReference type="OMA" id="FEITVLM"/>
<feature type="domain" description="DUF4806" evidence="2">
    <location>
        <begin position="46"/>
        <end position="127"/>
    </location>
</feature>
<protein>
    <recommendedName>
        <fullName evidence="2">DUF4806 domain-containing protein</fullName>
    </recommendedName>
</protein>
<evidence type="ECO:0000256" key="1">
    <source>
        <dbReference type="SAM" id="MobiDB-lite"/>
    </source>
</evidence>
<dbReference type="Proteomes" id="UP000887568">
    <property type="component" value="Unplaced"/>
</dbReference>
<dbReference type="RefSeq" id="XP_038063670.1">
    <property type="nucleotide sequence ID" value="XM_038207742.1"/>
</dbReference>
<dbReference type="AlphaFoldDB" id="A0A914AI34"/>
<dbReference type="Pfam" id="PF16064">
    <property type="entry name" value="DUF4806"/>
    <property type="match status" value="1"/>
</dbReference>
<evidence type="ECO:0000259" key="2">
    <source>
        <dbReference type="Pfam" id="PF16064"/>
    </source>
</evidence>
<accession>A0A914AI34</accession>
<organism evidence="3 4">
    <name type="scientific">Patiria miniata</name>
    <name type="common">Bat star</name>
    <name type="synonym">Asterina miniata</name>
    <dbReference type="NCBI Taxonomy" id="46514"/>
    <lineage>
        <taxon>Eukaryota</taxon>
        <taxon>Metazoa</taxon>
        <taxon>Echinodermata</taxon>
        <taxon>Eleutherozoa</taxon>
        <taxon>Asterozoa</taxon>
        <taxon>Asteroidea</taxon>
        <taxon>Valvatacea</taxon>
        <taxon>Valvatida</taxon>
        <taxon>Asterinidae</taxon>
        <taxon>Patiria</taxon>
    </lineage>
</organism>
<dbReference type="OrthoDB" id="8887905at2759"/>
<reference evidence="3" key="1">
    <citation type="submission" date="2022-11" db="UniProtKB">
        <authorList>
            <consortium name="EnsemblMetazoa"/>
        </authorList>
    </citation>
    <scope>IDENTIFICATION</scope>
</reference>
<evidence type="ECO:0000313" key="3">
    <source>
        <dbReference type="EnsemblMetazoa" id="XP_038063670.1"/>
    </source>
</evidence>
<dbReference type="InterPro" id="IPR032071">
    <property type="entry name" value="DUF4806"/>
</dbReference>